<evidence type="ECO:0000313" key="3">
    <source>
        <dbReference type="Proteomes" id="UP000682811"/>
    </source>
</evidence>
<dbReference type="Proteomes" id="UP000682811">
    <property type="component" value="Unassembled WGS sequence"/>
</dbReference>
<proteinExistence type="predicted"/>
<evidence type="ECO:0000259" key="1">
    <source>
        <dbReference type="PROSITE" id="PS51750"/>
    </source>
</evidence>
<dbReference type="SMART" id="SM01040">
    <property type="entry name" value="Bro-N"/>
    <property type="match status" value="1"/>
</dbReference>
<name>A0A919YIJ1_9BACL</name>
<evidence type="ECO:0000313" key="2">
    <source>
        <dbReference type="EMBL" id="GIO50228.1"/>
    </source>
</evidence>
<dbReference type="RefSeq" id="WP_212980497.1">
    <property type="nucleotide sequence ID" value="NZ_AP025343.1"/>
</dbReference>
<accession>A0A919YIJ1</accession>
<dbReference type="InterPro" id="IPR003497">
    <property type="entry name" value="BRO_N_domain"/>
</dbReference>
<sequence>MKQMLQFEGRHSILVLMPEDVTVPFKGDFIISAKDVAAVLDYRGEKATTNVLKFCKEDHIYNVTNSDLLNRKVRKLNNAGEKFISNLSLNRVLGQSEQPKAIPFQDWLYEDMLPSVQKTGHYALPGVESELLHFKKEAYMVEIAANVLRLPESGRLKLLGDFNRQHGLSIPLPGYADEPITESATELLKKHGVGIQTKAFNVLLLSRGILEEKERPSSKGGTKTYKSLTDTGLEYGKNIISPNNPRETVPHYYPERFKELLNLVGLERIDAP</sequence>
<organism evidence="2 3">
    <name type="scientific">Paenibacillus azoreducens</name>
    <dbReference type="NCBI Taxonomy" id="116718"/>
    <lineage>
        <taxon>Bacteria</taxon>
        <taxon>Bacillati</taxon>
        <taxon>Bacillota</taxon>
        <taxon>Bacilli</taxon>
        <taxon>Bacillales</taxon>
        <taxon>Paenibacillaceae</taxon>
        <taxon>Paenibacillus</taxon>
    </lineage>
</organism>
<dbReference type="AlphaFoldDB" id="A0A919YIJ1"/>
<protein>
    <recommendedName>
        <fullName evidence="1">Bro-N domain-containing protein</fullName>
    </recommendedName>
</protein>
<comment type="caution">
    <text evidence="2">The sequence shown here is derived from an EMBL/GenBank/DDBJ whole genome shotgun (WGS) entry which is preliminary data.</text>
</comment>
<dbReference type="PROSITE" id="PS51750">
    <property type="entry name" value="BRO_N"/>
    <property type="match status" value="1"/>
</dbReference>
<feature type="domain" description="Bro-N" evidence="1">
    <location>
        <begin position="1"/>
        <end position="120"/>
    </location>
</feature>
<dbReference type="EMBL" id="BORT01000029">
    <property type="protein sequence ID" value="GIO50228.1"/>
    <property type="molecule type" value="Genomic_DNA"/>
</dbReference>
<dbReference type="Pfam" id="PF02498">
    <property type="entry name" value="Bro-N"/>
    <property type="match status" value="1"/>
</dbReference>
<gene>
    <name evidence="2" type="ORF">J34TS1_49930</name>
</gene>
<reference evidence="2 3" key="1">
    <citation type="submission" date="2021-03" db="EMBL/GenBank/DDBJ databases">
        <title>Antimicrobial resistance genes in bacteria isolated from Japanese honey, and their potential for conferring macrolide and lincosamide resistance in the American foulbrood pathogen Paenibacillus larvae.</title>
        <authorList>
            <person name="Okamoto M."/>
            <person name="Kumagai M."/>
            <person name="Kanamori H."/>
            <person name="Takamatsu D."/>
        </authorList>
    </citation>
    <scope>NUCLEOTIDE SEQUENCE [LARGE SCALE GENOMIC DNA]</scope>
    <source>
        <strain evidence="2 3">J34TS1</strain>
    </source>
</reference>
<keyword evidence="3" id="KW-1185">Reference proteome</keyword>